<evidence type="ECO:0000313" key="1">
    <source>
        <dbReference type="EMBL" id="TFK60433.1"/>
    </source>
</evidence>
<reference evidence="1 2" key="1">
    <citation type="journal article" date="2019" name="Nat. Ecol. Evol.">
        <title>Megaphylogeny resolves global patterns of mushroom evolution.</title>
        <authorList>
            <person name="Varga T."/>
            <person name="Krizsan K."/>
            <person name="Foldi C."/>
            <person name="Dima B."/>
            <person name="Sanchez-Garcia M."/>
            <person name="Sanchez-Ramirez S."/>
            <person name="Szollosi G.J."/>
            <person name="Szarkandi J.G."/>
            <person name="Papp V."/>
            <person name="Albert L."/>
            <person name="Andreopoulos W."/>
            <person name="Angelini C."/>
            <person name="Antonin V."/>
            <person name="Barry K.W."/>
            <person name="Bougher N.L."/>
            <person name="Buchanan P."/>
            <person name="Buyck B."/>
            <person name="Bense V."/>
            <person name="Catcheside P."/>
            <person name="Chovatia M."/>
            <person name="Cooper J."/>
            <person name="Damon W."/>
            <person name="Desjardin D."/>
            <person name="Finy P."/>
            <person name="Geml J."/>
            <person name="Haridas S."/>
            <person name="Hughes K."/>
            <person name="Justo A."/>
            <person name="Karasinski D."/>
            <person name="Kautmanova I."/>
            <person name="Kiss B."/>
            <person name="Kocsube S."/>
            <person name="Kotiranta H."/>
            <person name="LaButti K.M."/>
            <person name="Lechner B.E."/>
            <person name="Liimatainen K."/>
            <person name="Lipzen A."/>
            <person name="Lukacs Z."/>
            <person name="Mihaltcheva S."/>
            <person name="Morgado L.N."/>
            <person name="Niskanen T."/>
            <person name="Noordeloos M.E."/>
            <person name="Ohm R.A."/>
            <person name="Ortiz-Santana B."/>
            <person name="Ovrebo C."/>
            <person name="Racz N."/>
            <person name="Riley R."/>
            <person name="Savchenko A."/>
            <person name="Shiryaev A."/>
            <person name="Soop K."/>
            <person name="Spirin V."/>
            <person name="Szebenyi C."/>
            <person name="Tomsovsky M."/>
            <person name="Tulloss R.E."/>
            <person name="Uehling J."/>
            <person name="Grigoriev I.V."/>
            <person name="Vagvolgyi C."/>
            <person name="Papp T."/>
            <person name="Martin F.M."/>
            <person name="Miettinen O."/>
            <person name="Hibbett D.S."/>
            <person name="Nagy L.G."/>
        </authorList>
    </citation>
    <scope>NUCLEOTIDE SEQUENCE [LARGE SCALE GENOMIC DNA]</scope>
    <source>
        <strain evidence="1 2">NL-1719</strain>
    </source>
</reference>
<proteinExistence type="predicted"/>
<evidence type="ECO:0000313" key="2">
    <source>
        <dbReference type="Proteomes" id="UP000308600"/>
    </source>
</evidence>
<keyword evidence="2" id="KW-1185">Reference proteome</keyword>
<sequence>MSSKFEQTTKLHLGASSAYVALLRREGHSLQTVPFVRKPHSTKPNRCRINAEYKEQQETRDWVTSASTDQLANLRWNTLRKSYAAPTSSNPRFLTPPPPSAADITDLRIDLSDPDDANNTPHPVEQPAASNVTFIALERLLLVGFGRKLYLLPFRWNSSCPALVDLRLEGEHSAENINAILRGCPGLQKLTVSTITDRGRVTSEAITHSSLKELTLVSSVSVVPILENLKIEQLTKLDLWMLPGIACNSLARRFGPLLESAERIAPTKAWKLGLNFDISQGAVDELKRMEITFVRLR</sequence>
<protein>
    <submittedName>
        <fullName evidence="1">Uncharacterized protein</fullName>
    </submittedName>
</protein>
<gene>
    <name evidence="1" type="ORF">BDN72DRAFT_527173</name>
</gene>
<organism evidence="1 2">
    <name type="scientific">Pluteus cervinus</name>
    <dbReference type="NCBI Taxonomy" id="181527"/>
    <lineage>
        <taxon>Eukaryota</taxon>
        <taxon>Fungi</taxon>
        <taxon>Dikarya</taxon>
        <taxon>Basidiomycota</taxon>
        <taxon>Agaricomycotina</taxon>
        <taxon>Agaricomycetes</taxon>
        <taxon>Agaricomycetidae</taxon>
        <taxon>Agaricales</taxon>
        <taxon>Pluteineae</taxon>
        <taxon>Pluteaceae</taxon>
        <taxon>Pluteus</taxon>
    </lineage>
</organism>
<dbReference type="Proteomes" id="UP000308600">
    <property type="component" value="Unassembled WGS sequence"/>
</dbReference>
<name>A0ACD3A438_9AGAR</name>
<dbReference type="EMBL" id="ML208776">
    <property type="protein sequence ID" value="TFK60433.1"/>
    <property type="molecule type" value="Genomic_DNA"/>
</dbReference>
<accession>A0ACD3A438</accession>